<comment type="pathway">
    <text evidence="1 8">Amino-acid biosynthesis; L-lysine biosynthesis via DAP pathway; DL-2,6-diaminopimelate from LL-2,6-diaminopimelate: step 1/1.</text>
</comment>
<dbReference type="PROSITE" id="PS01326">
    <property type="entry name" value="DAP_EPIMERASE"/>
    <property type="match status" value="1"/>
</dbReference>
<evidence type="ECO:0000256" key="4">
    <source>
        <dbReference type="ARBA" id="ARBA00022605"/>
    </source>
</evidence>
<dbReference type="GO" id="GO:0009089">
    <property type="term" value="P:lysine biosynthetic process via diaminopimelate"/>
    <property type="evidence" value="ECO:0007669"/>
    <property type="project" value="UniProtKB-UniRule"/>
</dbReference>
<evidence type="ECO:0000256" key="5">
    <source>
        <dbReference type="ARBA" id="ARBA00023154"/>
    </source>
</evidence>
<comment type="subunit">
    <text evidence="8">Homodimer.</text>
</comment>
<dbReference type="InterPro" id="IPR018510">
    <property type="entry name" value="DAP_epimerase_AS"/>
</dbReference>
<reference evidence="10 11" key="1">
    <citation type="submission" date="2018-08" db="EMBL/GenBank/DDBJ databases">
        <title>Sequencing the genomes of 1000 actinobacteria strains.</title>
        <authorList>
            <person name="Klenk H.-P."/>
        </authorList>
    </citation>
    <scope>NUCLEOTIDE SEQUENCE [LARGE SCALE GENOMIC DNA]</scope>
    <source>
        <strain evidence="10 11">DSM 43927</strain>
    </source>
</reference>
<comment type="subcellular location">
    <subcellularLocation>
        <location evidence="8">Cytoplasm</location>
    </subcellularLocation>
</comment>
<feature type="site" description="Could be important to modulate the pK values of the two catalytic cysteine residues" evidence="8">
    <location>
        <position position="154"/>
    </location>
</feature>
<dbReference type="PANTHER" id="PTHR31689">
    <property type="entry name" value="DIAMINOPIMELATE EPIMERASE, CHLOROPLASTIC"/>
    <property type="match status" value="1"/>
</dbReference>
<keyword evidence="8" id="KW-0963">Cytoplasm</keyword>
<sequence length="274" mass="28413">MKGHGTENDFVILPDPEGSLDLTPAVVAALCDRRAGIGADGVLRVVRAKAAHDPTAEALSGEAEWFMDYRNADGGVAEMCGNGVRVFARYLVDAGLAAPGEFAVATRGGLKRVTLGPSGDVSVDMGPPVVQGEGRATLAGEEHTGLRVSMGNPHLACPVDRPVRELDLSRGPDFDTAVFPEGVNLELFRPVGDHHVEMRVFERGSGETRSCGTGAVATAVAAAVAAAGPSAPPGEWLVDVPGGRVTVVLDGRTSHLRGPAVLVADGEIRASWLR</sequence>
<dbReference type="GO" id="GO:0005829">
    <property type="term" value="C:cytosol"/>
    <property type="evidence" value="ECO:0007669"/>
    <property type="project" value="TreeGrafter"/>
</dbReference>
<dbReference type="EC" id="5.1.1.7" evidence="3 8"/>
<evidence type="ECO:0000256" key="8">
    <source>
        <dbReference type="HAMAP-Rule" id="MF_00197"/>
    </source>
</evidence>
<evidence type="ECO:0000313" key="10">
    <source>
        <dbReference type="EMBL" id="REE99265.1"/>
    </source>
</evidence>
<dbReference type="Proteomes" id="UP000256661">
    <property type="component" value="Unassembled WGS sequence"/>
</dbReference>
<evidence type="ECO:0000256" key="3">
    <source>
        <dbReference type="ARBA" id="ARBA00013080"/>
    </source>
</evidence>
<feature type="active site" description="Proton acceptor" evidence="8">
    <location>
        <position position="211"/>
    </location>
</feature>
<comment type="caution">
    <text evidence="8">Lacks conserved residue(s) required for the propagation of feature annotation.</text>
</comment>
<feature type="active site" evidence="9">
    <location>
        <position position="80"/>
    </location>
</feature>
<evidence type="ECO:0000256" key="2">
    <source>
        <dbReference type="ARBA" id="ARBA00010219"/>
    </source>
</evidence>
<evidence type="ECO:0000256" key="9">
    <source>
        <dbReference type="PROSITE-ProRule" id="PRU10125"/>
    </source>
</evidence>
<organism evidence="10 11">
    <name type="scientific">Thermomonospora umbrina</name>
    <dbReference type="NCBI Taxonomy" id="111806"/>
    <lineage>
        <taxon>Bacteria</taxon>
        <taxon>Bacillati</taxon>
        <taxon>Actinomycetota</taxon>
        <taxon>Actinomycetes</taxon>
        <taxon>Streptosporangiales</taxon>
        <taxon>Thermomonosporaceae</taxon>
        <taxon>Thermomonospora</taxon>
    </lineage>
</organism>
<feature type="binding site" evidence="8">
    <location>
        <begin position="212"/>
        <end position="213"/>
    </location>
    <ligand>
        <name>substrate</name>
    </ligand>
</feature>
<feature type="binding site" evidence="8">
    <location>
        <begin position="81"/>
        <end position="82"/>
    </location>
    <ligand>
        <name>substrate</name>
    </ligand>
</feature>
<protein>
    <recommendedName>
        <fullName evidence="3 8">Diaminopimelate epimerase</fullName>
        <shortName evidence="8">DAP epimerase</shortName>
        <ecNumber evidence="3 8">5.1.1.7</ecNumber>
    </recommendedName>
    <alternativeName>
        <fullName evidence="8">PLP-independent amino acid racemase</fullName>
    </alternativeName>
</protein>
<comment type="caution">
    <text evidence="10">The sequence shown here is derived from an EMBL/GenBank/DDBJ whole genome shotgun (WGS) entry which is preliminary data.</text>
</comment>
<comment type="catalytic activity">
    <reaction evidence="7 8">
        <text>(2S,6S)-2,6-diaminopimelate = meso-2,6-diaminopimelate</text>
        <dbReference type="Rhea" id="RHEA:15393"/>
        <dbReference type="ChEBI" id="CHEBI:57609"/>
        <dbReference type="ChEBI" id="CHEBI:57791"/>
        <dbReference type="EC" id="5.1.1.7"/>
    </reaction>
</comment>
<dbReference type="InterPro" id="IPR001653">
    <property type="entry name" value="DAP_epimerase_DapF"/>
</dbReference>
<feature type="binding site" evidence="8">
    <location>
        <position position="152"/>
    </location>
    <ligand>
        <name>substrate</name>
    </ligand>
</feature>
<accession>A0A3D9T1Z2</accession>
<feature type="binding site" evidence="8">
    <location>
        <begin position="202"/>
        <end position="203"/>
    </location>
    <ligand>
        <name>substrate</name>
    </ligand>
</feature>
<dbReference type="Gene3D" id="3.10.310.10">
    <property type="entry name" value="Diaminopimelate Epimerase, Chain A, domain 1"/>
    <property type="match status" value="2"/>
</dbReference>
<dbReference type="EMBL" id="QTTT01000001">
    <property type="protein sequence ID" value="REE99265.1"/>
    <property type="molecule type" value="Genomic_DNA"/>
</dbReference>
<keyword evidence="6 8" id="KW-0413">Isomerase</keyword>
<evidence type="ECO:0000256" key="7">
    <source>
        <dbReference type="ARBA" id="ARBA00051712"/>
    </source>
</evidence>
<dbReference type="GO" id="GO:0008837">
    <property type="term" value="F:diaminopimelate epimerase activity"/>
    <property type="evidence" value="ECO:0007669"/>
    <property type="project" value="UniProtKB-UniRule"/>
</dbReference>
<feature type="binding site" evidence="8">
    <location>
        <position position="8"/>
    </location>
    <ligand>
        <name>substrate</name>
    </ligand>
</feature>
<dbReference type="UniPathway" id="UPA00034">
    <property type="reaction ID" value="UER00025"/>
</dbReference>
<comment type="function">
    <text evidence="8">Catalyzes the stereoinversion of LL-2,6-diaminopimelate (L,L-DAP) to meso-diaminopimelate (meso-DAP), a precursor of L-lysine and an essential component of the bacterial peptidoglycan.</text>
</comment>
<dbReference type="NCBIfam" id="TIGR00652">
    <property type="entry name" value="DapF"/>
    <property type="match status" value="1"/>
</dbReference>
<dbReference type="HAMAP" id="MF_00197">
    <property type="entry name" value="DAP_epimerase"/>
    <property type="match status" value="1"/>
</dbReference>
<evidence type="ECO:0000256" key="1">
    <source>
        <dbReference type="ARBA" id="ARBA00005196"/>
    </source>
</evidence>
<keyword evidence="11" id="KW-1185">Reference proteome</keyword>
<proteinExistence type="inferred from homology"/>
<keyword evidence="4 8" id="KW-0028">Amino-acid biosynthesis</keyword>
<dbReference type="Pfam" id="PF01678">
    <property type="entry name" value="DAP_epimerase"/>
    <property type="match status" value="2"/>
</dbReference>
<evidence type="ECO:0000256" key="6">
    <source>
        <dbReference type="ARBA" id="ARBA00023235"/>
    </source>
</evidence>
<feature type="active site" description="Proton donor" evidence="8">
    <location>
        <position position="80"/>
    </location>
</feature>
<comment type="similarity">
    <text evidence="2 8">Belongs to the diaminopimelate epimerase family.</text>
</comment>
<dbReference type="AlphaFoldDB" id="A0A3D9T1Z2"/>
<name>A0A3D9T1Z2_9ACTN</name>
<evidence type="ECO:0000313" key="11">
    <source>
        <dbReference type="Proteomes" id="UP000256661"/>
    </source>
</evidence>
<dbReference type="PANTHER" id="PTHR31689:SF0">
    <property type="entry name" value="DIAMINOPIMELATE EPIMERASE"/>
    <property type="match status" value="1"/>
</dbReference>
<feature type="binding site" evidence="8">
    <location>
        <position position="71"/>
    </location>
    <ligand>
        <name>substrate</name>
    </ligand>
</feature>
<feature type="site" description="Could be important to modulate the pK values of the two catalytic cysteine residues" evidence="8">
    <location>
        <position position="202"/>
    </location>
</feature>
<gene>
    <name evidence="8" type="primary">dapF</name>
    <name evidence="10" type="ORF">DFJ69_4773</name>
</gene>
<feature type="binding site" evidence="8">
    <location>
        <position position="184"/>
    </location>
    <ligand>
        <name>substrate</name>
    </ligand>
</feature>
<keyword evidence="5 8" id="KW-0457">Lysine biosynthesis</keyword>
<dbReference type="SUPFAM" id="SSF54506">
    <property type="entry name" value="Diaminopimelate epimerase-like"/>
    <property type="match status" value="2"/>
</dbReference>